<evidence type="ECO:0000313" key="7">
    <source>
        <dbReference type="EMBL" id="SDO38596.1"/>
    </source>
</evidence>
<evidence type="ECO:0000256" key="4">
    <source>
        <dbReference type="ARBA" id="ARBA00022989"/>
    </source>
</evidence>
<feature type="transmembrane region" description="Helical" evidence="6">
    <location>
        <begin position="106"/>
        <end position="125"/>
    </location>
</feature>
<evidence type="ECO:0000256" key="1">
    <source>
        <dbReference type="ARBA" id="ARBA00004651"/>
    </source>
</evidence>
<dbReference type="AlphaFoldDB" id="A0A1H0J4G3"/>
<evidence type="ECO:0000256" key="6">
    <source>
        <dbReference type="SAM" id="Phobius"/>
    </source>
</evidence>
<feature type="transmembrane region" description="Helical" evidence="6">
    <location>
        <begin position="181"/>
        <end position="202"/>
    </location>
</feature>
<comment type="subcellular location">
    <subcellularLocation>
        <location evidence="1">Cell membrane</location>
        <topology evidence="1">Multi-pass membrane protein</topology>
    </subcellularLocation>
</comment>
<evidence type="ECO:0000256" key="3">
    <source>
        <dbReference type="ARBA" id="ARBA00022692"/>
    </source>
</evidence>
<dbReference type="Pfam" id="PF01810">
    <property type="entry name" value="LysE"/>
    <property type="match status" value="1"/>
</dbReference>
<keyword evidence="8" id="KW-1185">Reference proteome</keyword>
<accession>A0A1H0J4G3</accession>
<reference evidence="7 8" key="1">
    <citation type="submission" date="2016-10" db="EMBL/GenBank/DDBJ databases">
        <authorList>
            <person name="de Groot N.N."/>
        </authorList>
    </citation>
    <scope>NUCLEOTIDE SEQUENCE [LARGE SCALE GENOMIC DNA]</scope>
    <source>
        <strain evidence="7 8">DSM 12130</strain>
    </source>
</reference>
<name>A0A1H0J4G3_9BACT</name>
<proteinExistence type="predicted"/>
<evidence type="ECO:0000313" key="8">
    <source>
        <dbReference type="Proteomes" id="UP000199073"/>
    </source>
</evidence>
<feature type="transmembrane region" description="Helical" evidence="6">
    <location>
        <begin position="145"/>
        <end position="169"/>
    </location>
</feature>
<dbReference type="OrthoDB" id="5638726at2"/>
<keyword evidence="5 6" id="KW-0472">Membrane</keyword>
<dbReference type="PANTHER" id="PTHR30086">
    <property type="entry name" value="ARGININE EXPORTER PROTEIN ARGO"/>
    <property type="match status" value="1"/>
</dbReference>
<organism evidence="7 8">
    <name type="scientific">Desulforhopalus singaporensis</name>
    <dbReference type="NCBI Taxonomy" id="91360"/>
    <lineage>
        <taxon>Bacteria</taxon>
        <taxon>Pseudomonadati</taxon>
        <taxon>Thermodesulfobacteriota</taxon>
        <taxon>Desulfobulbia</taxon>
        <taxon>Desulfobulbales</taxon>
        <taxon>Desulfocapsaceae</taxon>
        <taxon>Desulforhopalus</taxon>
    </lineage>
</organism>
<feature type="transmembrane region" description="Helical" evidence="6">
    <location>
        <begin position="68"/>
        <end position="85"/>
    </location>
</feature>
<dbReference type="Proteomes" id="UP000199073">
    <property type="component" value="Unassembled WGS sequence"/>
</dbReference>
<dbReference type="InterPro" id="IPR001123">
    <property type="entry name" value="LeuE-type"/>
</dbReference>
<dbReference type="GO" id="GO:0005886">
    <property type="term" value="C:plasma membrane"/>
    <property type="evidence" value="ECO:0007669"/>
    <property type="project" value="UniProtKB-SubCell"/>
</dbReference>
<protein>
    <submittedName>
        <fullName evidence="7">L-lysine exporter family protein LysE/ArgO</fullName>
    </submittedName>
</protein>
<keyword evidence="3 6" id="KW-0812">Transmembrane</keyword>
<dbReference type="EMBL" id="FNJI01000001">
    <property type="protein sequence ID" value="SDO38596.1"/>
    <property type="molecule type" value="Genomic_DNA"/>
</dbReference>
<dbReference type="PANTHER" id="PTHR30086:SF20">
    <property type="entry name" value="ARGININE EXPORTER PROTEIN ARGO-RELATED"/>
    <property type="match status" value="1"/>
</dbReference>
<dbReference type="GO" id="GO:0015171">
    <property type="term" value="F:amino acid transmembrane transporter activity"/>
    <property type="evidence" value="ECO:0007669"/>
    <property type="project" value="TreeGrafter"/>
</dbReference>
<keyword evidence="4 6" id="KW-1133">Transmembrane helix</keyword>
<evidence type="ECO:0000256" key="2">
    <source>
        <dbReference type="ARBA" id="ARBA00022475"/>
    </source>
</evidence>
<feature type="transmembrane region" description="Helical" evidence="6">
    <location>
        <begin position="6"/>
        <end position="27"/>
    </location>
</feature>
<evidence type="ECO:0000256" key="5">
    <source>
        <dbReference type="ARBA" id="ARBA00023136"/>
    </source>
</evidence>
<keyword evidence="2" id="KW-1003">Cell membrane</keyword>
<gene>
    <name evidence="7" type="ORF">SAMN05660330_00144</name>
</gene>
<sequence length="204" mass="21739">MIHSFFHGFATSGGLIVAIGAQNAFVLSQSVRGKHYVIISIICICCDVALISVGVAGVGKTVAANPALARWVSWGGALFLFGYGWRSLQSALRGGTLESSEEPVQSLKQAVLMAFAVTLLNPHVYLDTVVLIGAVSSKFQDRTLLLFWLGAVCASFTWFGCLSLGGRVLAPILGNRRSWRILDSLICGVMWTIGVSLVRHGAAV</sequence>
<feature type="transmembrane region" description="Helical" evidence="6">
    <location>
        <begin position="36"/>
        <end position="56"/>
    </location>
</feature>